<evidence type="ECO:0000313" key="8">
    <source>
        <dbReference type="EMBL" id="RXJ68206.1"/>
    </source>
</evidence>
<dbReference type="NCBIfam" id="NF010719">
    <property type="entry name" value="PRK14121.1"/>
    <property type="match status" value="1"/>
</dbReference>
<evidence type="ECO:0000256" key="3">
    <source>
        <dbReference type="ARBA" id="ARBA00022603"/>
    </source>
</evidence>
<dbReference type="HAMAP" id="MF_01057">
    <property type="entry name" value="tRNA_methyltr_TrmB"/>
    <property type="match status" value="1"/>
</dbReference>
<name>A0A4Q0YCS5_9BACT</name>
<accession>A0A4Q0YCS5</accession>
<evidence type="ECO:0000256" key="7">
    <source>
        <dbReference type="HAMAP-Rule" id="MF_01057"/>
    </source>
</evidence>
<dbReference type="NCBIfam" id="TIGR00091">
    <property type="entry name" value="tRNA (guanosine(46)-N7)-methyltransferase TrmB"/>
    <property type="match status" value="1"/>
</dbReference>
<reference evidence="8 9" key="1">
    <citation type="submission" date="2017-10" db="EMBL/GenBank/DDBJ databases">
        <title>Genomics of the genus Arcobacter.</title>
        <authorList>
            <person name="Perez-Cataluna A."/>
            <person name="Figueras M.J."/>
        </authorList>
    </citation>
    <scope>NUCLEOTIDE SEQUENCE [LARGE SCALE GENOMIC DNA]</scope>
    <source>
        <strain evidence="8 9">CECT 8993</strain>
    </source>
</reference>
<comment type="caution">
    <text evidence="8">The sequence shown here is derived from an EMBL/GenBank/DDBJ whole genome shotgun (WGS) entry which is preliminary data.</text>
</comment>
<dbReference type="GO" id="GO:0043527">
    <property type="term" value="C:tRNA methyltransferase complex"/>
    <property type="evidence" value="ECO:0007669"/>
    <property type="project" value="TreeGrafter"/>
</dbReference>
<feature type="binding site" evidence="7">
    <location>
        <position position="185"/>
    </location>
    <ligand>
        <name>S-adenosyl-L-methionine</name>
        <dbReference type="ChEBI" id="CHEBI:59789"/>
    </ligand>
</feature>
<dbReference type="Gene3D" id="3.40.50.150">
    <property type="entry name" value="Vaccinia Virus protein VP39"/>
    <property type="match status" value="1"/>
</dbReference>
<dbReference type="PROSITE" id="PS51625">
    <property type="entry name" value="SAM_MT_TRMB"/>
    <property type="match status" value="1"/>
</dbReference>
<evidence type="ECO:0000256" key="4">
    <source>
        <dbReference type="ARBA" id="ARBA00022679"/>
    </source>
</evidence>
<evidence type="ECO:0000256" key="2">
    <source>
        <dbReference type="ARBA" id="ARBA00003015"/>
    </source>
</evidence>
<dbReference type="GO" id="GO:0008176">
    <property type="term" value="F:tRNA (guanine(46)-N7)-methyltransferase activity"/>
    <property type="evidence" value="ECO:0007669"/>
    <property type="project" value="UniProtKB-UniRule"/>
</dbReference>
<comment type="function">
    <text evidence="2 7">Catalyzes the formation of N(7)-methylguanine at position 46 (m7G46) in tRNA.</text>
</comment>
<comment type="pathway">
    <text evidence="7">tRNA modification; N(7)-methylguanine-tRNA biosynthesis.</text>
</comment>
<comment type="catalytic activity">
    <reaction evidence="1 7">
        <text>guanosine(46) in tRNA + S-adenosyl-L-methionine = N(7)-methylguanosine(46) in tRNA + S-adenosyl-L-homocysteine</text>
        <dbReference type="Rhea" id="RHEA:42708"/>
        <dbReference type="Rhea" id="RHEA-COMP:10188"/>
        <dbReference type="Rhea" id="RHEA-COMP:10189"/>
        <dbReference type="ChEBI" id="CHEBI:57856"/>
        <dbReference type="ChEBI" id="CHEBI:59789"/>
        <dbReference type="ChEBI" id="CHEBI:74269"/>
        <dbReference type="ChEBI" id="CHEBI:74480"/>
        <dbReference type="EC" id="2.1.1.33"/>
    </reaction>
</comment>
<gene>
    <name evidence="7" type="primary">trmB</name>
    <name evidence="8" type="ORF">CRV08_08090</name>
</gene>
<keyword evidence="3 7" id="KW-0489">Methyltransferase</keyword>
<dbReference type="PANTHER" id="PTHR23417:SF14">
    <property type="entry name" value="PENTACOTRIPEPTIDE-REPEAT REGION OF PRORP DOMAIN-CONTAINING PROTEIN"/>
    <property type="match status" value="1"/>
</dbReference>
<dbReference type="PANTHER" id="PTHR23417">
    <property type="entry name" value="3-DEOXY-D-MANNO-OCTULOSONIC-ACID TRANSFERASE/TRNA GUANINE-N 7 - -METHYLTRANSFERASE"/>
    <property type="match status" value="1"/>
</dbReference>
<keyword evidence="5 7" id="KW-0949">S-adenosyl-L-methionine</keyword>
<evidence type="ECO:0000256" key="5">
    <source>
        <dbReference type="ARBA" id="ARBA00022691"/>
    </source>
</evidence>
<comment type="caution">
    <text evidence="7">Lacks conserved residue(s) required for the propagation of feature annotation.</text>
</comment>
<feature type="binding site" evidence="7">
    <location>
        <position position="211"/>
    </location>
    <ligand>
        <name>substrate</name>
    </ligand>
</feature>
<dbReference type="EC" id="2.1.1.33" evidence="7"/>
<dbReference type="InterPro" id="IPR029063">
    <property type="entry name" value="SAM-dependent_MTases_sf"/>
</dbReference>
<dbReference type="InterPro" id="IPR003358">
    <property type="entry name" value="tRNA_(Gua-N-7)_MeTrfase_Trmb"/>
</dbReference>
<evidence type="ECO:0000256" key="1">
    <source>
        <dbReference type="ARBA" id="ARBA00000142"/>
    </source>
</evidence>
<proteinExistence type="inferred from homology"/>
<protein>
    <recommendedName>
        <fullName evidence="7">tRNA (guanine-N(7)-)-methyltransferase</fullName>
        <ecNumber evidence="7">2.1.1.33</ecNumber>
    </recommendedName>
    <alternativeName>
        <fullName evidence="7">tRNA (guanine(46)-N(7))-methyltransferase</fullName>
    </alternativeName>
    <alternativeName>
        <fullName evidence="7">tRNA(m7G46)-methyltransferase</fullName>
    </alternativeName>
</protein>
<dbReference type="UniPathway" id="UPA00989"/>
<keyword evidence="4 7" id="KW-0808">Transferase</keyword>
<comment type="similarity">
    <text evidence="7">Belongs to the class I-like SAM-binding methyltransferase superfamily. TrmB family.</text>
</comment>
<organism evidence="8 9">
    <name type="scientific">Halarcobacter ebronensis</name>
    <dbReference type="NCBI Taxonomy" id="1462615"/>
    <lineage>
        <taxon>Bacteria</taxon>
        <taxon>Pseudomonadati</taxon>
        <taxon>Campylobacterota</taxon>
        <taxon>Epsilonproteobacteria</taxon>
        <taxon>Campylobacterales</taxon>
        <taxon>Arcobacteraceae</taxon>
        <taxon>Halarcobacter</taxon>
    </lineage>
</organism>
<sequence length="398" mass="46281">MPHVVFDKSNRDLTTPSSCDGVDFNFIAKSYNFTQKKRKSEYKIAVKKDEKEFFLTLKPKDEKYLLKADKITRVTPVDIVKDAINSYAKHVEANIVFTNTQSFNQKIKPDQKYLKNIDFFVNDFKTDKEIQIEIGFGSGRHLLHQAKNNPNVQFIGLEIHTPSIEQLLKQVNIQNIENILVVNYDARLFMEFIQSNKVGKIFVHFPVPWDKKPHRRIYSNAFVNEALRVLKIGGTLELRTDSRKYFDFCTNLLTNLPKGKISIDINRDLAISSKYEDRWKKQGKAIYDVLLYAEQEDKDIDLNYDFTFNEKIEFDEIIKTISTKAVVDEDFFIHIEDIFTIEEMPNSGLIQVTFGSFDRPVNKYILVESGDAKYFQDSPLPTSANIKAHNKLKEMLTK</sequence>
<dbReference type="InterPro" id="IPR055361">
    <property type="entry name" value="tRNA_methyltr_TrmB_bact"/>
</dbReference>
<dbReference type="SUPFAM" id="SSF53335">
    <property type="entry name" value="S-adenosyl-L-methionine-dependent methyltransferases"/>
    <property type="match status" value="1"/>
</dbReference>
<feature type="binding site" evidence="7">
    <location>
        <position position="133"/>
    </location>
    <ligand>
        <name>S-adenosyl-L-methionine</name>
        <dbReference type="ChEBI" id="CHEBI:59789"/>
    </ligand>
</feature>
<evidence type="ECO:0000313" key="9">
    <source>
        <dbReference type="Proteomes" id="UP000290172"/>
    </source>
</evidence>
<feature type="binding site" evidence="7">
    <location>
        <position position="158"/>
    </location>
    <ligand>
        <name>S-adenosyl-L-methionine</name>
        <dbReference type="ChEBI" id="CHEBI:59789"/>
    </ligand>
</feature>
<dbReference type="Proteomes" id="UP000290172">
    <property type="component" value="Unassembled WGS sequence"/>
</dbReference>
<keyword evidence="6 7" id="KW-0819">tRNA processing</keyword>
<dbReference type="EMBL" id="PDKJ01000006">
    <property type="protein sequence ID" value="RXJ68206.1"/>
    <property type="molecule type" value="Genomic_DNA"/>
</dbReference>
<dbReference type="RefSeq" id="WP_128980927.1">
    <property type="nucleotide sequence ID" value="NZ_PDKJ01000006.1"/>
</dbReference>
<dbReference type="AlphaFoldDB" id="A0A4Q0YCS5"/>
<dbReference type="CDD" id="cd02440">
    <property type="entry name" value="AdoMet_MTases"/>
    <property type="match status" value="1"/>
</dbReference>
<dbReference type="Pfam" id="PF02390">
    <property type="entry name" value="Methyltransf_4"/>
    <property type="match status" value="1"/>
</dbReference>
<evidence type="ECO:0000256" key="6">
    <source>
        <dbReference type="ARBA" id="ARBA00022694"/>
    </source>
</evidence>
<feature type="binding site" evidence="7">
    <location>
        <position position="241"/>
    </location>
    <ligand>
        <name>substrate</name>
    </ligand>
</feature>